<dbReference type="AlphaFoldDB" id="F7NKA7"/>
<dbReference type="EMBL" id="AFGF01000107">
    <property type="protein sequence ID" value="EGO63548.1"/>
    <property type="molecule type" value="Genomic_DNA"/>
</dbReference>
<proteinExistence type="predicted"/>
<evidence type="ECO:0000313" key="2">
    <source>
        <dbReference type="Proteomes" id="UP000003240"/>
    </source>
</evidence>
<accession>F7NKA7</accession>
<comment type="caution">
    <text evidence="1">The sequence shown here is derived from an EMBL/GenBank/DDBJ whole genome shotgun (WGS) entry which is preliminary data.</text>
</comment>
<protein>
    <submittedName>
        <fullName evidence="1">Uncharacterized protein</fullName>
    </submittedName>
</protein>
<evidence type="ECO:0000313" key="1">
    <source>
        <dbReference type="EMBL" id="EGO63548.1"/>
    </source>
</evidence>
<dbReference type="STRING" id="1009370.ALO_12601"/>
<dbReference type="RefSeq" id="WP_004096176.1">
    <property type="nucleotide sequence ID" value="NZ_AFGF01000107.1"/>
</dbReference>
<organism evidence="1 2">
    <name type="scientific">Acetonema longum DSM 6540</name>
    <dbReference type="NCBI Taxonomy" id="1009370"/>
    <lineage>
        <taxon>Bacteria</taxon>
        <taxon>Bacillati</taxon>
        <taxon>Bacillota</taxon>
        <taxon>Negativicutes</taxon>
        <taxon>Acetonemataceae</taxon>
        <taxon>Acetonema</taxon>
    </lineage>
</organism>
<sequence>MPKTGFICVCGEPMRYIHGDDGCGDIRCIACLRSSGYCGSISEAMREYERINGKNPLEAVKDDA</sequence>
<reference evidence="1 2" key="1">
    <citation type="journal article" date="2011" name="EMBO J.">
        <title>Structural diversity of bacterial flagellar motors.</title>
        <authorList>
            <person name="Chen S."/>
            <person name="Beeby M."/>
            <person name="Murphy G.E."/>
            <person name="Leadbetter J.R."/>
            <person name="Hendrixson D.R."/>
            <person name="Briegel A."/>
            <person name="Li Z."/>
            <person name="Shi J."/>
            <person name="Tocheva E.I."/>
            <person name="Muller A."/>
            <person name="Dobro M.J."/>
            <person name="Jensen G.J."/>
        </authorList>
    </citation>
    <scope>NUCLEOTIDE SEQUENCE [LARGE SCALE GENOMIC DNA]</scope>
    <source>
        <strain evidence="1 2">DSM 6540</strain>
    </source>
</reference>
<gene>
    <name evidence="1" type="ORF">ALO_12601</name>
</gene>
<keyword evidence="2" id="KW-1185">Reference proteome</keyword>
<name>F7NKA7_9FIRM</name>
<dbReference type="Proteomes" id="UP000003240">
    <property type="component" value="Unassembled WGS sequence"/>
</dbReference>